<dbReference type="SUPFAM" id="SSF54506">
    <property type="entry name" value="Diaminopimelate epimerase-like"/>
    <property type="match status" value="2"/>
</dbReference>
<dbReference type="PANTHER" id="PTHR31689">
    <property type="entry name" value="DIAMINOPIMELATE EPIMERASE, CHLOROPLASTIC"/>
    <property type="match status" value="1"/>
</dbReference>
<dbReference type="OrthoDB" id="9805408at2"/>
<evidence type="ECO:0000313" key="10">
    <source>
        <dbReference type="EMBL" id="OYQ17820.1"/>
    </source>
</evidence>
<feature type="site" description="Could be important to modulate the pK values of the two catalytic cysteine residues" evidence="8">
    <location>
        <position position="158"/>
    </location>
</feature>
<comment type="subcellular location">
    <subcellularLocation>
        <location evidence="8">Cytoplasm</location>
    </subcellularLocation>
</comment>
<keyword evidence="6 8" id="KW-0413">Isomerase</keyword>
<evidence type="ECO:0000256" key="6">
    <source>
        <dbReference type="ARBA" id="ARBA00023235"/>
    </source>
</evidence>
<evidence type="ECO:0000256" key="9">
    <source>
        <dbReference type="PROSITE-ProRule" id="PRU10125"/>
    </source>
</evidence>
<gene>
    <name evidence="8" type="primary">dapF</name>
    <name evidence="10" type="ORF">CHR90_12650</name>
</gene>
<evidence type="ECO:0000256" key="3">
    <source>
        <dbReference type="ARBA" id="ARBA00013080"/>
    </source>
</evidence>
<feature type="binding site" evidence="8">
    <location>
        <position position="66"/>
    </location>
    <ligand>
        <name>substrate</name>
    </ligand>
</feature>
<dbReference type="NCBIfam" id="TIGR00652">
    <property type="entry name" value="DapF"/>
    <property type="match status" value="1"/>
</dbReference>
<dbReference type="Proteomes" id="UP000216361">
    <property type="component" value="Unassembled WGS sequence"/>
</dbReference>
<comment type="function">
    <text evidence="8">Catalyzes the stereoinversion of LL-2,6-diaminopimelate (L,L-DAP) to meso-diaminopimelate (meso-DAP), a precursor of L-lysine and an essential component of the bacterial peptidoglycan.</text>
</comment>
<comment type="caution">
    <text evidence="10">The sequence shown here is derived from an EMBL/GenBank/DDBJ whole genome shotgun (WGS) entry which is preliminary data.</text>
</comment>
<dbReference type="InterPro" id="IPR018510">
    <property type="entry name" value="DAP_epimerase_AS"/>
</dbReference>
<feature type="active site" evidence="9">
    <location>
        <position position="75"/>
    </location>
</feature>
<feature type="active site" description="Proton acceptor" evidence="8">
    <location>
        <position position="216"/>
    </location>
</feature>
<evidence type="ECO:0000256" key="2">
    <source>
        <dbReference type="ARBA" id="ARBA00010219"/>
    </source>
</evidence>
<reference evidence="10 11" key="1">
    <citation type="submission" date="2017-07" db="EMBL/GenBank/DDBJ databases">
        <title>Elstera cyanobacteriorum sp. nov., a novel bacterium isolated from cyanobacterial aggregates in a eutrophic lake.</title>
        <authorList>
            <person name="Cai H."/>
        </authorList>
    </citation>
    <scope>NUCLEOTIDE SEQUENCE [LARGE SCALE GENOMIC DNA]</scope>
    <source>
        <strain evidence="10 11">TH019</strain>
    </source>
</reference>
<feature type="binding site" evidence="8">
    <location>
        <position position="189"/>
    </location>
    <ligand>
        <name>substrate</name>
    </ligand>
</feature>
<comment type="catalytic activity">
    <reaction evidence="7 8">
        <text>(2S,6S)-2,6-diaminopimelate = meso-2,6-diaminopimelate</text>
        <dbReference type="Rhea" id="RHEA:15393"/>
        <dbReference type="ChEBI" id="CHEBI:57609"/>
        <dbReference type="ChEBI" id="CHEBI:57791"/>
        <dbReference type="EC" id="5.1.1.7"/>
    </reaction>
</comment>
<keyword evidence="4 8" id="KW-0028">Amino-acid biosynthesis</keyword>
<feature type="binding site" evidence="8">
    <location>
        <begin position="217"/>
        <end position="218"/>
    </location>
    <ligand>
        <name>substrate</name>
    </ligand>
</feature>
<evidence type="ECO:0000313" key="11">
    <source>
        <dbReference type="Proteomes" id="UP000216361"/>
    </source>
</evidence>
<dbReference type="AlphaFoldDB" id="A0A255XNI3"/>
<dbReference type="Pfam" id="PF01678">
    <property type="entry name" value="DAP_epimerase"/>
    <property type="match status" value="2"/>
</dbReference>
<evidence type="ECO:0000256" key="4">
    <source>
        <dbReference type="ARBA" id="ARBA00022605"/>
    </source>
</evidence>
<dbReference type="Gene3D" id="3.10.310.10">
    <property type="entry name" value="Diaminopimelate Epimerase, Chain A, domain 1"/>
    <property type="match status" value="2"/>
</dbReference>
<keyword evidence="11" id="KW-1185">Reference proteome</keyword>
<organism evidence="10 11">
    <name type="scientific">Elstera cyanobacteriorum</name>
    <dbReference type="NCBI Taxonomy" id="2022747"/>
    <lineage>
        <taxon>Bacteria</taxon>
        <taxon>Pseudomonadati</taxon>
        <taxon>Pseudomonadota</taxon>
        <taxon>Alphaproteobacteria</taxon>
        <taxon>Rhodospirillales</taxon>
        <taxon>Rhodospirillaceae</taxon>
        <taxon>Elstera</taxon>
    </lineage>
</organism>
<proteinExistence type="inferred from homology"/>
<dbReference type="RefSeq" id="WP_094409382.1">
    <property type="nucleotide sequence ID" value="NZ_BMJZ01000002.1"/>
</dbReference>
<keyword evidence="5 8" id="KW-0457">Lysine biosynthesis</keyword>
<dbReference type="PROSITE" id="PS01326">
    <property type="entry name" value="DAP_EPIMERASE"/>
    <property type="match status" value="1"/>
</dbReference>
<feature type="binding site" evidence="8">
    <location>
        <begin position="76"/>
        <end position="77"/>
    </location>
    <ligand>
        <name>substrate</name>
    </ligand>
</feature>
<evidence type="ECO:0000256" key="8">
    <source>
        <dbReference type="HAMAP-Rule" id="MF_00197"/>
    </source>
</evidence>
<dbReference type="GO" id="GO:0009089">
    <property type="term" value="P:lysine biosynthetic process via diaminopimelate"/>
    <property type="evidence" value="ECO:0007669"/>
    <property type="project" value="UniProtKB-UniRule"/>
</dbReference>
<dbReference type="InterPro" id="IPR001653">
    <property type="entry name" value="DAP_epimerase_DapF"/>
</dbReference>
<dbReference type="EC" id="5.1.1.7" evidence="3 8"/>
<feature type="binding site" evidence="8">
    <location>
        <begin position="207"/>
        <end position="208"/>
    </location>
    <ligand>
        <name>substrate</name>
    </ligand>
</feature>
<evidence type="ECO:0000256" key="7">
    <source>
        <dbReference type="ARBA" id="ARBA00051712"/>
    </source>
</evidence>
<comment type="subunit">
    <text evidence="8">Homodimer.</text>
</comment>
<accession>A0A255XNI3</accession>
<name>A0A255XNI3_9PROT</name>
<keyword evidence="8" id="KW-0963">Cytoplasm</keyword>
<feature type="active site" description="Proton donor" evidence="8">
    <location>
        <position position="75"/>
    </location>
</feature>
<comment type="similarity">
    <text evidence="2 8">Belongs to the diaminopimelate epimerase family.</text>
</comment>
<feature type="binding site" evidence="8">
    <location>
        <position position="46"/>
    </location>
    <ligand>
        <name>substrate</name>
    </ligand>
</feature>
<feature type="binding site" evidence="8">
    <location>
        <position position="156"/>
    </location>
    <ligand>
        <name>substrate</name>
    </ligand>
</feature>
<dbReference type="GO" id="GO:0005829">
    <property type="term" value="C:cytosol"/>
    <property type="evidence" value="ECO:0007669"/>
    <property type="project" value="TreeGrafter"/>
</dbReference>
<evidence type="ECO:0000256" key="1">
    <source>
        <dbReference type="ARBA" id="ARBA00005196"/>
    </source>
</evidence>
<evidence type="ECO:0000256" key="5">
    <source>
        <dbReference type="ARBA" id="ARBA00023154"/>
    </source>
</evidence>
<comment type="pathway">
    <text evidence="1 8">Amino-acid biosynthesis; L-lysine biosynthesis via DAP pathway; DL-2,6-diaminopimelate from LL-2,6-diaminopimelate: step 1/1.</text>
</comment>
<dbReference type="UniPathway" id="UPA00034">
    <property type="reaction ID" value="UER00025"/>
</dbReference>
<dbReference type="EMBL" id="NOXS01000033">
    <property type="protein sequence ID" value="OYQ17820.1"/>
    <property type="molecule type" value="Genomic_DNA"/>
</dbReference>
<sequence>MGLPFLKMHGLGNDFVVLEGRRALLELPGDWIRAVGDRRTGVGFDQLIVMEPPSDGRADLFMRIFNPDGSEAGACGNATRCIAHLAMQAEGRGSVTIETLAGLLEAVRGETGLITVDMGPARLDWAQIPLAEACDTLHVPMTVGPLSDGVATNMGNPHITFFVPDAEAVDLAALGPIAEHHPMLPRRANIGLVSVRARDHIRFRVWERGAGITRACGSGACAAAVASIRRGLTDRCLKVSMDGGDLTLDWRESDGHVLMTGPVSTSFVGEFAGDLALERFS</sequence>
<feature type="site" description="Could be important to modulate the pK values of the two catalytic cysteine residues" evidence="8">
    <location>
        <position position="207"/>
    </location>
</feature>
<dbReference type="HAMAP" id="MF_00197">
    <property type="entry name" value="DAP_epimerase"/>
    <property type="match status" value="1"/>
</dbReference>
<feature type="binding site" evidence="8">
    <location>
        <position position="13"/>
    </location>
    <ligand>
        <name>substrate</name>
    </ligand>
</feature>
<dbReference type="GO" id="GO:0008837">
    <property type="term" value="F:diaminopimelate epimerase activity"/>
    <property type="evidence" value="ECO:0007669"/>
    <property type="project" value="UniProtKB-UniRule"/>
</dbReference>
<protein>
    <recommendedName>
        <fullName evidence="3 8">Diaminopimelate epimerase</fullName>
        <shortName evidence="8">DAP epimerase</shortName>
        <ecNumber evidence="3 8">5.1.1.7</ecNumber>
    </recommendedName>
    <alternativeName>
        <fullName evidence="8">PLP-independent amino acid racemase</fullName>
    </alternativeName>
</protein>
<dbReference type="PANTHER" id="PTHR31689:SF0">
    <property type="entry name" value="DIAMINOPIMELATE EPIMERASE"/>
    <property type="match status" value="1"/>
</dbReference>